<dbReference type="Gene3D" id="3.40.30.10">
    <property type="entry name" value="Glutaredoxin"/>
    <property type="match status" value="1"/>
</dbReference>
<protein>
    <submittedName>
        <fullName evidence="9">Protein-disulfide isomerase</fullName>
    </submittedName>
</protein>
<keyword evidence="3 7" id="KW-0732">Signal</keyword>
<evidence type="ECO:0000256" key="1">
    <source>
        <dbReference type="ARBA" id="ARBA00003565"/>
    </source>
</evidence>
<dbReference type="GO" id="GO:0016491">
    <property type="term" value="F:oxidoreductase activity"/>
    <property type="evidence" value="ECO:0007669"/>
    <property type="project" value="UniProtKB-KW"/>
</dbReference>
<accession>A0A1H5VT53</accession>
<dbReference type="OrthoDB" id="9780147at2"/>
<dbReference type="AlphaFoldDB" id="A0A1H5VT53"/>
<dbReference type="InterPro" id="IPR041205">
    <property type="entry name" value="ScsC_N"/>
</dbReference>
<dbReference type="SUPFAM" id="SSF52833">
    <property type="entry name" value="Thioredoxin-like"/>
    <property type="match status" value="1"/>
</dbReference>
<evidence type="ECO:0000256" key="2">
    <source>
        <dbReference type="ARBA" id="ARBA00005791"/>
    </source>
</evidence>
<dbReference type="CDD" id="cd03023">
    <property type="entry name" value="DsbA_Com1_like"/>
    <property type="match status" value="1"/>
</dbReference>
<keyword evidence="4" id="KW-0560">Oxidoreductase</keyword>
<dbReference type="RefSeq" id="WP_103909542.1">
    <property type="nucleotide sequence ID" value="NZ_FNUZ01000002.1"/>
</dbReference>
<evidence type="ECO:0000256" key="6">
    <source>
        <dbReference type="ARBA" id="ARBA00023284"/>
    </source>
</evidence>
<dbReference type="InterPro" id="IPR036249">
    <property type="entry name" value="Thioredoxin-like_sf"/>
</dbReference>
<dbReference type="GO" id="GO:0016853">
    <property type="term" value="F:isomerase activity"/>
    <property type="evidence" value="ECO:0007669"/>
    <property type="project" value="UniProtKB-KW"/>
</dbReference>
<dbReference type="InterPro" id="IPR012336">
    <property type="entry name" value="Thioredoxin-like_fold"/>
</dbReference>
<comment type="function">
    <text evidence="1">May be required for disulfide bond formation in some proteins.</text>
</comment>
<evidence type="ECO:0000313" key="9">
    <source>
        <dbReference type="EMBL" id="SEF90148.1"/>
    </source>
</evidence>
<comment type="similarity">
    <text evidence="2">Belongs to the thioredoxin family. DsbA subfamily.</text>
</comment>
<dbReference type="PANTHER" id="PTHR13887">
    <property type="entry name" value="GLUTATHIONE S-TRANSFERASE KAPPA"/>
    <property type="match status" value="1"/>
</dbReference>
<evidence type="ECO:0000256" key="7">
    <source>
        <dbReference type="SAM" id="SignalP"/>
    </source>
</evidence>
<keyword evidence="10" id="KW-1185">Reference proteome</keyword>
<keyword evidence="6" id="KW-0676">Redox-active center</keyword>
<dbReference type="EMBL" id="FNUZ01000002">
    <property type="protein sequence ID" value="SEF90148.1"/>
    <property type="molecule type" value="Genomic_DNA"/>
</dbReference>
<proteinExistence type="inferred from homology"/>
<evidence type="ECO:0000256" key="5">
    <source>
        <dbReference type="ARBA" id="ARBA00023157"/>
    </source>
</evidence>
<dbReference type="PANTHER" id="PTHR13887:SF14">
    <property type="entry name" value="DISULFIDE BOND FORMATION PROTEIN D"/>
    <property type="match status" value="1"/>
</dbReference>
<evidence type="ECO:0000313" key="10">
    <source>
        <dbReference type="Proteomes" id="UP000236752"/>
    </source>
</evidence>
<gene>
    <name evidence="9" type="ORF">SAMN04488045_1161</name>
</gene>
<name>A0A1H5VT53_9RHOB</name>
<keyword evidence="5" id="KW-1015">Disulfide bond</keyword>
<dbReference type="Proteomes" id="UP000236752">
    <property type="component" value="Unassembled WGS sequence"/>
</dbReference>
<sequence>MKPTLAATALITALSTPAFAFDITAMTEDERAMFRAEVRSYLLDNPEVIMEAVAALEAKQAAAQADAEKNMVAANAKMLFDDGYSWVGGNPDGDITVIEFSDYRCGYCRKAMKEVEELVESDGNIRFILKEFPILGEASLVSSRFAIATLNVAGPEAYKAAHDALMAMNSEMTEPVLRRLAETLELDADAILAEMDSDKVTYAIEENRKLAQIFQINGTPTFIMGDELVRGYVPLNDMRMIVEDIRDNS</sequence>
<feature type="signal peptide" evidence="7">
    <location>
        <begin position="1"/>
        <end position="20"/>
    </location>
</feature>
<evidence type="ECO:0000256" key="4">
    <source>
        <dbReference type="ARBA" id="ARBA00023002"/>
    </source>
</evidence>
<dbReference type="Pfam" id="PF18312">
    <property type="entry name" value="ScsC_N"/>
    <property type="match status" value="1"/>
</dbReference>
<evidence type="ECO:0000256" key="3">
    <source>
        <dbReference type="ARBA" id="ARBA00022729"/>
    </source>
</evidence>
<evidence type="ECO:0000259" key="8">
    <source>
        <dbReference type="PROSITE" id="PS51352"/>
    </source>
</evidence>
<reference evidence="9 10" key="1">
    <citation type="submission" date="2016-10" db="EMBL/GenBank/DDBJ databases">
        <authorList>
            <person name="de Groot N.N."/>
        </authorList>
    </citation>
    <scope>NUCLEOTIDE SEQUENCE [LARGE SCALE GENOMIC DNA]</scope>
    <source>
        <strain evidence="9 10">DSM 26915</strain>
    </source>
</reference>
<organism evidence="9 10">
    <name type="scientific">Thalassococcus halodurans</name>
    <dbReference type="NCBI Taxonomy" id="373675"/>
    <lineage>
        <taxon>Bacteria</taxon>
        <taxon>Pseudomonadati</taxon>
        <taxon>Pseudomonadota</taxon>
        <taxon>Alphaproteobacteria</taxon>
        <taxon>Rhodobacterales</taxon>
        <taxon>Roseobacteraceae</taxon>
        <taxon>Thalassococcus</taxon>
    </lineage>
</organism>
<dbReference type="Pfam" id="PF13462">
    <property type="entry name" value="Thioredoxin_4"/>
    <property type="match status" value="1"/>
</dbReference>
<dbReference type="InterPro" id="IPR013766">
    <property type="entry name" value="Thioredoxin_domain"/>
</dbReference>
<feature type="domain" description="Thioredoxin" evidence="8">
    <location>
        <begin position="56"/>
        <end position="247"/>
    </location>
</feature>
<dbReference type="PROSITE" id="PS51352">
    <property type="entry name" value="THIOREDOXIN_2"/>
    <property type="match status" value="1"/>
</dbReference>
<keyword evidence="9" id="KW-0413">Isomerase</keyword>
<feature type="chain" id="PRO_5009287570" evidence="7">
    <location>
        <begin position="21"/>
        <end position="249"/>
    </location>
</feature>